<dbReference type="Proteomes" id="UP000683310">
    <property type="component" value="Chromosome"/>
</dbReference>
<evidence type="ECO:0000313" key="2">
    <source>
        <dbReference type="Proteomes" id="UP000683310"/>
    </source>
</evidence>
<name>A0ABX8CUP7_9NOCA</name>
<gene>
    <name evidence="1" type="ORF">KHQ06_01745</name>
</gene>
<proteinExistence type="predicted"/>
<dbReference type="EMBL" id="CP074371">
    <property type="protein sequence ID" value="QVI21910.1"/>
    <property type="molecule type" value="Genomic_DNA"/>
</dbReference>
<evidence type="ECO:0000313" key="1">
    <source>
        <dbReference type="EMBL" id="QVI21910.1"/>
    </source>
</evidence>
<keyword evidence="2" id="KW-1185">Reference proteome</keyword>
<protein>
    <submittedName>
        <fullName evidence="1">Uncharacterized protein</fullName>
    </submittedName>
</protein>
<reference evidence="1 2" key="1">
    <citation type="submission" date="2021-04" db="EMBL/GenBank/DDBJ databases">
        <title>Nocardia tengchongensis.</title>
        <authorList>
            <person name="Zhuang k."/>
            <person name="Ran Y."/>
            <person name="Li W."/>
        </authorList>
    </citation>
    <scope>NUCLEOTIDE SEQUENCE [LARGE SCALE GENOMIC DNA]</scope>
    <source>
        <strain evidence="1 2">CFH S0057</strain>
    </source>
</reference>
<organism evidence="1 2">
    <name type="scientific">Nocardia tengchongensis</name>
    <dbReference type="NCBI Taxonomy" id="2055889"/>
    <lineage>
        <taxon>Bacteria</taxon>
        <taxon>Bacillati</taxon>
        <taxon>Actinomycetota</taxon>
        <taxon>Actinomycetes</taxon>
        <taxon>Mycobacteriales</taxon>
        <taxon>Nocardiaceae</taxon>
        <taxon>Nocardia</taxon>
    </lineage>
</organism>
<accession>A0ABX8CUP7</accession>
<sequence length="388" mass="41476">MDTEDSVSQDNSTVESPDVGFRMAATAVAAESSATVDQVVEQVADELLAMIPDGFDRLEAAIAMTVTDETAQVIVSDGQRAAQVPLSRRAIELLREARHLAATSAEGPWWRFLAAVTTTGPARIEFDYGTEPFPEQQLFPPQAYLADLREYPRGRLPVWLAAYIGHGDRQGRTPSAAAQVDTTGGQSAVPAGEGLPPLPVLWARWAVVSAAFVAVKSPLGPRVTSALGWFEGSTRSGSTLHRLPHGKAVLSGGIWNAPELDAVYNGGISMPQFYRGAPDWVADPVLSPRAANGLMSFCYWWDGNAWYRGESPDANVVQDALPGVWNEDAVYDVLTQVLGGNASSWLTALIAAAETGTVTRALLSRSFVGADIDLDSSYYQLILAGVAE</sequence>
<dbReference type="SUPFAM" id="SSF160424">
    <property type="entry name" value="BH3703-like"/>
    <property type="match status" value="1"/>
</dbReference>
<dbReference type="InterPro" id="IPR036170">
    <property type="entry name" value="YezG-like_sf"/>
</dbReference>